<dbReference type="RefSeq" id="WP_350242817.1">
    <property type="nucleotide sequence ID" value="NZ_CP158299.1"/>
</dbReference>
<evidence type="ECO:0000313" key="2">
    <source>
        <dbReference type="EMBL" id="XBV84780.1"/>
    </source>
</evidence>
<reference evidence="2" key="1">
    <citation type="submission" date="2024-06" db="EMBL/GenBank/DDBJ databases">
        <title>Draft Genome Sequence of Deinococcus sonorensis Type Strain KR-87, a Biofilm Producing Representative of the Genus Deinococcus.</title>
        <authorList>
            <person name="Boren L.S."/>
            <person name="Grosso R.A."/>
            <person name="Hugenberg-Cox A.N."/>
            <person name="Hill J.T.E."/>
            <person name="Albert C.M."/>
            <person name="Tuohy J.M."/>
        </authorList>
    </citation>
    <scope>NUCLEOTIDE SEQUENCE</scope>
    <source>
        <strain evidence="2">KR-87</strain>
    </source>
</reference>
<accession>A0AAU7U8Z7</accession>
<feature type="region of interest" description="Disordered" evidence="1">
    <location>
        <begin position="1"/>
        <end position="20"/>
    </location>
</feature>
<evidence type="ECO:0000256" key="1">
    <source>
        <dbReference type="SAM" id="MobiDB-lite"/>
    </source>
</evidence>
<protein>
    <submittedName>
        <fullName evidence="2">Uncharacterized protein</fullName>
    </submittedName>
</protein>
<dbReference type="KEGG" id="dsc:ABOD76_15205"/>
<name>A0AAU7U8Z7_9DEIO</name>
<sequence length="41" mass="4366">MTSPAMSDKPKIKAEQALPRSEGRDLKLSILAGPPQSFGVL</sequence>
<dbReference type="AlphaFoldDB" id="A0AAU7U8Z7"/>
<organism evidence="2">
    <name type="scientific">Deinococcus sonorensis KR-87</name>
    <dbReference type="NCBI Taxonomy" id="694439"/>
    <lineage>
        <taxon>Bacteria</taxon>
        <taxon>Thermotogati</taxon>
        <taxon>Deinococcota</taxon>
        <taxon>Deinococci</taxon>
        <taxon>Deinococcales</taxon>
        <taxon>Deinococcaceae</taxon>
        <taxon>Deinococcus</taxon>
    </lineage>
</organism>
<dbReference type="EMBL" id="CP158299">
    <property type="protein sequence ID" value="XBV84780.1"/>
    <property type="molecule type" value="Genomic_DNA"/>
</dbReference>
<proteinExistence type="predicted"/>
<gene>
    <name evidence="2" type="ORF">ABOD76_15205</name>
</gene>